<feature type="compositionally biased region" description="Basic and acidic residues" evidence="1">
    <location>
        <begin position="17"/>
        <end position="27"/>
    </location>
</feature>
<organism evidence="2 3">
    <name type="scientific">Rhizobium hainanense</name>
    <dbReference type="NCBI Taxonomy" id="52131"/>
    <lineage>
        <taxon>Bacteria</taxon>
        <taxon>Pseudomonadati</taxon>
        <taxon>Pseudomonadota</taxon>
        <taxon>Alphaproteobacteria</taxon>
        <taxon>Hyphomicrobiales</taxon>
        <taxon>Rhizobiaceae</taxon>
        <taxon>Rhizobium/Agrobacterium group</taxon>
        <taxon>Rhizobium</taxon>
    </lineage>
</organism>
<dbReference type="Proteomes" id="UP000186228">
    <property type="component" value="Unassembled WGS sequence"/>
</dbReference>
<feature type="compositionally biased region" description="Polar residues" evidence="1">
    <location>
        <begin position="1"/>
        <end position="13"/>
    </location>
</feature>
<dbReference type="EMBL" id="FMAC01000003">
    <property type="protein sequence ID" value="SCB19385.1"/>
    <property type="molecule type" value="Genomic_DNA"/>
</dbReference>
<dbReference type="AlphaFoldDB" id="A0A1C3UV95"/>
<gene>
    <name evidence="2" type="ORF">GA0061100_103299</name>
</gene>
<sequence>MIPTSRITETRPINVSHDCRRNGSGQRDRDMFGSYSIHQLHIQEKAVSIDVAVPVEIKTVIAFLLWRAFIYQVYVRRIPIV</sequence>
<reference evidence="3" key="1">
    <citation type="submission" date="2016-08" db="EMBL/GenBank/DDBJ databases">
        <authorList>
            <person name="Varghese N."/>
            <person name="Submissions Spin"/>
        </authorList>
    </citation>
    <scope>NUCLEOTIDE SEQUENCE [LARGE SCALE GENOMIC DNA]</scope>
    <source>
        <strain evidence="3">CCBAU 57015</strain>
    </source>
</reference>
<feature type="region of interest" description="Disordered" evidence="1">
    <location>
        <begin position="1"/>
        <end position="27"/>
    </location>
</feature>
<accession>A0A1C3UV95</accession>
<evidence type="ECO:0000313" key="2">
    <source>
        <dbReference type="EMBL" id="SCB19385.1"/>
    </source>
</evidence>
<evidence type="ECO:0000313" key="3">
    <source>
        <dbReference type="Proteomes" id="UP000186228"/>
    </source>
</evidence>
<protein>
    <submittedName>
        <fullName evidence="2">Uncharacterized protein</fullName>
    </submittedName>
</protein>
<proteinExistence type="predicted"/>
<keyword evidence="3" id="KW-1185">Reference proteome</keyword>
<evidence type="ECO:0000256" key="1">
    <source>
        <dbReference type="SAM" id="MobiDB-lite"/>
    </source>
</evidence>
<name>A0A1C3UV95_9HYPH</name>